<accession>A0A1V9YX45</accession>
<protein>
    <submittedName>
        <fullName evidence="2">Uncharacterized protein</fullName>
    </submittedName>
</protein>
<gene>
    <name evidence="2" type="ORF">ACHHYP_05664</name>
</gene>
<keyword evidence="3" id="KW-1185">Reference proteome</keyword>
<feature type="region of interest" description="Disordered" evidence="1">
    <location>
        <begin position="58"/>
        <end position="83"/>
    </location>
</feature>
<organism evidence="2 3">
    <name type="scientific">Achlya hypogyna</name>
    <name type="common">Oomycete</name>
    <name type="synonym">Protoachlya hypogyna</name>
    <dbReference type="NCBI Taxonomy" id="1202772"/>
    <lineage>
        <taxon>Eukaryota</taxon>
        <taxon>Sar</taxon>
        <taxon>Stramenopiles</taxon>
        <taxon>Oomycota</taxon>
        <taxon>Saprolegniomycetes</taxon>
        <taxon>Saprolegniales</taxon>
        <taxon>Achlyaceae</taxon>
        <taxon>Achlya</taxon>
    </lineage>
</organism>
<dbReference type="Proteomes" id="UP000243579">
    <property type="component" value="Unassembled WGS sequence"/>
</dbReference>
<dbReference type="AlphaFoldDB" id="A0A1V9YX45"/>
<dbReference type="OrthoDB" id="66982at2759"/>
<evidence type="ECO:0000313" key="2">
    <source>
        <dbReference type="EMBL" id="OQR90272.1"/>
    </source>
</evidence>
<sequence length="413" mass="46510">MESEYGLEGLARLPLLEQVHRLHHAISMGYPYREQTQAWKTMPISDKRRLLQYIKDSRQATKVAPPKDMAGIAEDDDYDNDKPAPVVAEVSEEDPFLDAPTATAPSAPPADPVNDAYLAMIESRKANAGGKAPRWKIDKSNPAGQHVQPVQCPCGATHDTKDRDVVLDEIKLMMMVFGDHDNVCDATATYIQSRVKENFRRTLGPLEIVTLMELIDLFPDEATYYGRWKDFRTTAKAQDEAADAVADTITDEMVDEMDILASYENKEISMFDVYFMERIKFADVRTKLMESSAYLEFSKQRATNFMSQSQPFLAWLELPKCSRATLEFLNFIVYNRIGLFVEGAIRAAHHGQLQRVESPLMVSDIKATEPKETKGDSNSVPSKTPEKKRKADADDVATPQLVSPPGTRLKRLR</sequence>
<evidence type="ECO:0000313" key="3">
    <source>
        <dbReference type="Proteomes" id="UP000243579"/>
    </source>
</evidence>
<feature type="compositionally biased region" description="Basic and acidic residues" evidence="1">
    <location>
        <begin position="366"/>
        <end position="375"/>
    </location>
</feature>
<name>A0A1V9YX45_ACHHY</name>
<comment type="caution">
    <text evidence="2">The sequence shown here is derived from an EMBL/GenBank/DDBJ whole genome shotgun (WGS) entry which is preliminary data.</text>
</comment>
<evidence type="ECO:0000256" key="1">
    <source>
        <dbReference type="SAM" id="MobiDB-lite"/>
    </source>
</evidence>
<reference evidence="2 3" key="1">
    <citation type="journal article" date="2014" name="Genome Biol. Evol.">
        <title>The secreted proteins of Achlya hypogyna and Thraustotheca clavata identify the ancestral oomycete secretome and reveal gene acquisitions by horizontal gene transfer.</title>
        <authorList>
            <person name="Misner I."/>
            <person name="Blouin N."/>
            <person name="Leonard G."/>
            <person name="Richards T.A."/>
            <person name="Lane C.E."/>
        </authorList>
    </citation>
    <scope>NUCLEOTIDE SEQUENCE [LARGE SCALE GENOMIC DNA]</scope>
    <source>
        <strain evidence="2 3">ATCC 48635</strain>
    </source>
</reference>
<feature type="region of interest" description="Disordered" evidence="1">
    <location>
        <begin position="366"/>
        <end position="413"/>
    </location>
</feature>
<dbReference type="EMBL" id="JNBR01000646">
    <property type="protein sequence ID" value="OQR90272.1"/>
    <property type="molecule type" value="Genomic_DNA"/>
</dbReference>
<proteinExistence type="predicted"/>